<comment type="caution">
    <text evidence="1">The sequence shown here is derived from an EMBL/GenBank/DDBJ whole genome shotgun (WGS) entry which is preliminary data.</text>
</comment>
<proteinExistence type="predicted"/>
<sequence length="295" mass="31655">MGTLEGKIAVVAGGTRGAGRAIALALGEQGATVYVAGRSTRGNPSPMQRPETIEETAEGVTARGGLGIPVRVDLTVPEETQALFARVKQEQFGRLDILINDIWGGDMLMEWSRPFWEQSLTHGLQMQKQAVSAHLISAYYGAPLLAAAGSGLLIEITDGVGYKFRGSLFYSLAKISGVHIAEGLAEELKPYGVTALSLTPGFLRSEAMLDHFGVTEANWRDAAAQDPHFIASETPAYIGRAVAALASDPQVARKNGRSLSTWELSEEYDFTDADGSRPHWGRYFAAAFPDQADQA</sequence>
<keyword evidence="2" id="KW-1185">Reference proteome</keyword>
<protein>
    <submittedName>
        <fullName evidence="1">SDR family oxidoreductase</fullName>
    </submittedName>
</protein>
<evidence type="ECO:0000313" key="1">
    <source>
        <dbReference type="EMBL" id="MFM9329647.1"/>
    </source>
</evidence>
<name>A0ACC7NZ15_9BACL</name>
<dbReference type="Proteomes" id="UP001631969">
    <property type="component" value="Unassembled WGS sequence"/>
</dbReference>
<gene>
    <name evidence="1" type="ORF">ACI1P1_15235</name>
</gene>
<organism evidence="1 2">
    <name type="scientific">Paenibacillus mesotrionivorans</name>
    <dbReference type="NCBI Taxonomy" id="3160968"/>
    <lineage>
        <taxon>Bacteria</taxon>
        <taxon>Bacillati</taxon>
        <taxon>Bacillota</taxon>
        <taxon>Bacilli</taxon>
        <taxon>Bacillales</taxon>
        <taxon>Paenibacillaceae</taxon>
        <taxon>Paenibacillus</taxon>
    </lineage>
</organism>
<evidence type="ECO:0000313" key="2">
    <source>
        <dbReference type="Proteomes" id="UP001631969"/>
    </source>
</evidence>
<accession>A0ACC7NZ15</accession>
<dbReference type="EMBL" id="JBJURJ010000009">
    <property type="protein sequence ID" value="MFM9329647.1"/>
    <property type="molecule type" value="Genomic_DNA"/>
</dbReference>
<reference evidence="1" key="1">
    <citation type="submission" date="2024-12" db="EMBL/GenBank/DDBJ databases">
        <authorList>
            <person name="Wu N."/>
        </authorList>
    </citation>
    <scope>NUCLEOTIDE SEQUENCE</scope>
    <source>
        <strain evidence="1">P15</strain>
    </source>
</reference>